<evidence type="ECO:0000256" key="1">
    <source>
        <dbReference type="SAM" id="Phobius"/>
    </source>
</evidence>
<evidence type="ECO:0000259" key="3">
    <source>
        <dbReference type="SMART" id="SM00954"/>
    </source>
</evidence>
<feature type="transmembrane region" description="Helical" evidence="1">
    <location>
        <begin position="16"/>
        <end position="37"/>
    </location>
</feature>
<feature type="domain" description="HD/PDEase" evidence="2">
    <location>
        <begin position="883"/>
        <end position="1031"/>
    </location>
</feature>
<dbReference type="Gene3D" id="1.10.3210.10">
    <property type="entry name" value="Hypothetical protein af1432"/>
    <property type="match status" value="2"/>
</dbReference>
<dbReference type="SUPFAM" id="SSF109604">
    <property type="entry name" value="HD-domain/PDEase-like"/>
    <property type="match status" value="3"/>
</dbReference>
<dbReference type="PANTHER" id="PTHR21262">
    <property type="entry name" value="GUANOSINE-3',5'-BIS DIPHOSPHATE 3'-PYROPHOSPHOHYDROLASE"/>
    <property type="match status" value="1"/>
</dbReference>
<dbReference type="GO" id="GO:0005886">
    <property type="term" value="C:plasma membrane"/>
    <property type="evidence" value="ECO:0007669"/>
    <property type="project" value="TreeGrafter"/>
</dbReference>
<dbReference type="InterPro" id="IPR003607">
    <property type="entry name" value="HD/PDEase_dom"/>
</dbReference>
<dbReference type="Gene3D" id="3.30.460.10">
    <property type="entry name" value="Beta Polymerase, domain 2"/>
    <property type="match status" value="2"/>
</dbReference>
<dbReference type="GO" id="GO:0015969">
    <property type="term" value="P:guanosine tetraphosphate metabolic process"/>
    <property type="evidence" value="ECO:0007669"/>
    <property type="project" value="InterPro"/>
</dbReference>
<feature type="transmembrane region" description="Helical" evidence="1">
    <location>
        <begin position="132"/>
        <end position="159"/>
    </location>
</feature>
<dbReference type="Pfam" id="PF13328">
    <property type="entry name" value="HD_4"/>
    <property type="match status" value="2"/>
</dbReference>
<sequence length="1681" mass="188137">MPVPKSQSRSCSRSSLVVGFAAAAAAASFLHLNLVLWQGNAIRHGDRTQRVRLGAGDAFREAMFGWRRNVVFHGLQVHFVARQNFLEMAELEEQWKPLLQRMNRNMLLVENGLESAQDKVDVVSHSPAAPALWLFLILLGLTFVLLSVIGVYCIVTLTLSARQQKEEVKQPALRAVLHALAMDTPSPDRTLDAEVTRRTLNFLRRIAPPVSLGESVAAAMQREQEQRAAALRGYSQAHFLRRKIDTPWDVEASSTGPASEVSIAIEAMDVRIRQRMLNAAPRGQPKFSASRFLDELYKECDNLPETAQSAGSILMKAFPSPEDQRALMIALGIAVKALPWNRWRFKEDTLYSLVRLGADSRAIVALLLHDLDECLRLPWSVLAEVFAQCPELGEEVVNLIDEKKRLEQLALMLYLRALSEDNTTDHGQVRLAASQLTRLLYLLGSKDYRAALVEIAEVEQMLRNLSAALASRFGLPDEGRALARCALDLHVPLAHSLGFDALADTGSADERITPSVENRALRLYFPEDYNMIEAWMREEDELLHRTLQRCLREVRKALDADRDVRALATCKVRGRVKSVYSIVKKLLRQRGVSREDLKAQALKDLLALEVVVDPNPFAEVPKNPEWLAEEWRERAACFAVLDTLQRYAKATKGWSILPGSTKDYITKSKKSGYRALHITLCTNVTTQMPKASSRAIAQQRAFDSMACKLEVHVFSSSMKQKERKGLASHHLYKALELGPEEVFASLGGRAADSIAPSELRRAVFPLESMGLFGEAFSADRTDREFEELCSSCERSKDGRLTFADVQKAQHLVSKRVEDFRRALEQRNAKWWVHGVQTVGLWQRAASWDWAKYAAKLDPHQKVAMIRKALHMTKEAHAGQVRRSGDPYWTHPLAVADILARTLLPPLSTPIAEPRYDSPQALEQDAQQLWPRIAEGPDDIFAMYMAALLHDTVEDTSMTISQIEDAFGPVVASLVDGVTKASQASCGGSRAARSAQDLRKVLTRAAQDVRVLVIKFADRLHNMRTLEHMPASKQRRIAQETRAVYVPLAERFGVHIWKTEFEELCCKYLNGYAYEEVLERNHRLKVARSRHLRYIEQYIRTMLVEMTSETVLKIDLREEPPHTQLRRWAPRPEADAPQPIPRIWIVTKDRDACWACLGRIHSILPPMPGRLRDYISSPKENLYMCLHTTVLMDGAAVEVYILSEEMEWVADFGVGAYWRHNEELQKTETGRSFLAALHSTWILQANQSLTHSLQSLEAIEPSRLPSGTEKQLQVQPVNQDIPAEIRSDLVQSKDDGINVLDNIAASPPPTLDPSAATISIPSAPQIENAVDEAAEEEGLFAVQPLLKRISKVAFNFADSTGEDEGGCELLTELHRAYSEALREKVAVFTPTGRVLYLPRNATPLDFAVWNLGAKKGLRAEAAFIDNSEAPLNEKLQEGQTVLVHLHDDEKLPPPLEWAGVHVRYLRTTRARAALVDMRTQMLTEQEAVDQGRVAIQRELALHSLDSSLRNELGDEVLAALGRGALPLELVSGQLLAARLHMPLGDASYEYTGDAGMVSTDGEVYRQAFMLVAEDKPGLMADVVAVARESGLDFQHFSAKPCDHGLCTMVAAVQTDCALRFGSLLHNLRYRAEAVLLQRLPTELSTDALERWTFEAPPSPGLPTWNWKKEALNLVTLEPAATC</sequence>
<dbReference type="SMART" id="SM00471">
    <property type="entry name" value="HDc"/>
    <property type="match status" value="1"/>
</dbReference>
<dbReference type="CDD" id="cd00077">
    <property type="entry name" value="HDc"/>
    <property type="match status" value="1"/>
</dbReference>
<evidence type="ECO:0000259" key="2">
    <source>
        <dbReference type="SMART" id="SM00471"/>
    </source>
</evidence>
<dbReference type="PANTHER" id="PTHR21262:SF31">
    <property type="entry name" value="GTP PYROPHOSPHOKINASE"/>
    <property type="match status" value="1"/>
</dbReference>
<keyword evidence="1" id="KW-0472">Membrane</keyword>
<feature type="domain" description="RelA/SpoT" evidence="3">
    <location>
        <begin position="1115"/>
        <end position="1223"/>
    </location>
</feature>
<evidence type="ECO:0000313" key="4">
    <source>
        <dbReference type="EMBL" id="CAJ1408741.1"/>
    </source>
</evidence>
<dbReference type="SUPFAM" id="SSF81301">
    <property type="entry name" value="Nucleotidyltransferase"/>
    <property type="match status" value="2"/>
</dbReference>
<dbReference type="Pfam" id="PF04607">
    <property type="entry name" value="RelA_SpoT"/>
    <property type="match status" value="2"/>
</dbReference>
<dbReference type="Gene3D" id="3.10.20.30">
    <property type="match status" value="1"/>
</dbReference>
<keyword evidence="1" id="KW-1133">Transmembrane helix</keyword>
<dbReference type="InterPro" id="IPR043519">
    <property type="entry name" value="NT_sf"/>
</dbReference>
<evidence type="ECO:0008006" key="6">
    <source>
        <dbReference type="Google" id="ProtNLM"/>
    </source>
</evidence>
<name>A0AA36NL80_9DINO</name>
<organism evidence="4 5">
    <name type="scientific">Effrenium voratum</name>
    <dbReference type="NCBI Taxonomy" id="2562239"/>
    <lineage>
        <taxon>Eukaryota</taxon>
        <taxon>Sar</taxon>
        <taxon>Alveolata</taxon>
        <taxon>Dinophyceae</taxon>
        <taxon>Suessiales</taxon>
        <taxon>Symbiodiniaceae</taxon>
        <taxon>Effrenium</taxon>
    </lineage>
</organism>
<protein>
    <recommendedName>
        <fullName evidence="6">GTP diphosphokinase</fullName>
    </recommendedName>
</protein>
<accession>A0AA36NL80</accession>
<gene>
    <name evidence="4" type="ORF">EVOR1521_LOCUS30006</name>
</gene>
<reference evidence="4" key="1">
    <citation type="submission" date="2023-08" db="EMBL/GenBank/DDBJ databases">
        <authorList>
            <person name="Chen Y."/>
            <person name="Shah S."/>
            <person name="Dougan E. K."/>
            <person name="Thang M."/>
            <person name="Chan C."/>
        </authorList>
    </citation>
    <scope>NUCLEOTIDE SEQUENCE</scope>
</reference>
<feature type="domain" description="RelA/SpoT" evidence="3">
    <location>
        <begin position="574"/>
        <end position="736"/>
    </location>
</feature>
<dbReference type="InterPro" id="IPR012675">
    <property type="entry name" value="Beta-grasp_dom_sf"/>
</dbReference>
<comment type="caution">
    <text evidence="4">The sequence shown here is derived from an EMBL/GenBank/DDBJ whole genome shotgun (WGS) entry which is preliminary data.</text>
</comment>
<keyword evidence="1" id="KW-0812">Transmembrane</keyword>
<evidence type="ECO:0000313" key="5">
    <source>
        <dbReference type="Proteomes" id="UP001178507"/>
    </source>
</evidence>
<keyword evidence="5" id="KW-1185">Reference proteome</keyword>
<dbReference type="CDD" id="cd05399">
    <property type="entry name" value="NT_Rel-Spo_like"/>
    <property type="match status" value="2"/>
</dbReference>
<dbReference type="SMART" id="SM00954">
    <property type="entry name" value="RelA_SpoT"/>
    <property type="match status" value="2"/>
</dbReference>
<dbReference type="InterPro" id="IPR007685">
    <property type="entry name" value="RelA_SpoT"/>
</dbReference>
<proteinExistence type="predicted"/>
<dbReference type="Proteomes" id="UP001178507">
    <property type="component" value="Unassembled WGS sequence"/>
</dbReference>
<dbReference type="EMBL" id="CAUJNA010003730">
    <property type="protein sequence ID" value="CAJ1408741.1"/>
    <property type="molecule type" value="Genomic_DNA"/>
</dbReference>